<organism evidence="1 2">
    <name type="scientific">Sphingomonas bacterium</name>
    <dbReference type="NCBI Taxonomy" id="1895847"/>
    <lineage>
        <taxon>Bacteria</taxon>
        <taxon>Pseudomonadati</taxon>
        <taxon>Pseudomonadota</taxon>
        <taxon>Alphaproteobacteria</taxon>
        <taxon>Sphingomonadales</taxon>
        <taxon>Sphingomonadaceae</taxon>
        <taxon>Sphingomonas</taxon>
    </lineage>
</organism>
<dbReference type="AlphaFoldDB" id="A0A3D0WGQ8"/>
<proteinExistence type="predicted"/>
<feature type="non-terminal residue" evidence="1">
    <location>
        <position position="1"/>
    </location>
</feature>
<protein>
    <submittedName>
        <fullName evidence="1">Phosphogluconate dehydratase</fullName>
    </submittedName>
</protein>
<sequence>DVVRLDAEAGVLHALVDDAEWDARKPAPTPEMADGTGRELFRMMNQRADEAEKGASAMLAAAGL</sequence>
<reference evidence="1 2" key="1">
    <citation type="journal article" date="2018" name="Nat. Biotechnol.">
        <title>A standardized bacterial taxonomy based on genome phylogeny substantially revises the tree of life.</title>
        <authorList>
            <person name="Parks D.H."/>
            <person name="Chuvochina M."/>
            <person name="Waite D.W."/>
            <person name="Rinke C."/>
            <person name="Skarshewski A."/>
            <person name="Chaumeil P.A."/>
            <person name="Hugenholtz P."/>
        </authorList>
    </citation>
    <scope>NUCLEOTIDE SEQUENCE [LARGE SCALE GENOMIC DNA]</scope>
    <source>
        <strain evidence="1">UBA9015</strain>
    </source>
</reference>
<comment type="caution">
    <text evidence="1">The sequence shown here is derived from an EMBL/GenBank/DDBJ whole genome shotgun (WGS) entry which is preliminary data.</text>
</comment>
<name>A0A3D0WGQ8_9SPHN</name>
<gene>
    <name evidence="1" type="ORF">DEP91_12420</name>
</gene>
<dbReference type="SUPFAM" id="SSF52016">
    <property type="entry name" value="LeuD/IlvD-like"/>
    <property type="match status" value="1"/>
</dbReference>
<accession>A0A3D0WGQ8</accession>
<dbReference type="EMBL" id="DOYJ01000350">
    <property type="protein sequence ID" value="HCB76953.1"/>
    <property type="molecule type" value="Genomic_DNA"/>
</dbReference>
<dbReference type="Proteomes" id="UP000262699">
    <property type="component" value="Unassembled WGS sequence"/>
</dbReference>
<evidence type="ECO:0000313" key="2">
    <source>
        <dbReference type="Proteomes" id="UP000262699"/>
    </source>
</evidence>
<evidence type="ECO:0000313" key="1">
    <source>
        <dbReference type="EMBL" id="HCB76953.1"/>
    </source>
</evidence>